<dbReference type="KEGG" id="svo:SVI_0359"/>
<sequence>MQVAPMKYANLISFTLATSLLSSIPVMAQENQFYDEQSSQTYQIGIMIQAISAALAKPKDPDSLDTISRYGTDSRYYVMIRGWLVQELLGVQSQLDASHANEAESETKLKFIDKVTFLHEAIGRIDLE</sequence>
<protein>
    <submittedName>
        <fullName evidence="2">Uncharacterized protein</fullName>
    </submittedName>
</protein>
<keyword evidence="1" id="KW-0732">Signal</keyword>
<feature type="signal peptide" evidence="1">
    <location>
        <begin position="1"/>
        <end position="28"/>
    </location>
</feature>
<dbReference type="Proteomes" id="UP000002350">
    <property type="component" value="Chromosome"/>
</dbReference>
<reference evidence="3" key="1">
    <citation type="journal article" date="2010" name="Mol. Biosyst.">
        <title>Complete genome sequence and comparative analysis of Shewanella violacea, a psychrophilic and piezophilic bacterium from deep sea floor sediments.</title>
        <authorList>
            <person name="Aono E."/>
            <person name="Baba T."/>
            <person name="Ara T."/>
            <person name="Nishi T."/>
            <person name="Nakamichi T."/>
            <person name="Inamoto E."/>
            <person name="Toyonaga H."/>
            <person name="Hasegawa M."/>
            <person name="Takai Y."/>
            <person name="Okumura Y."/>
            <person name="Baba M."/>
            <person name="Tomita M."/>
            <person name="Kato C."/>
            <person name="Oshima T."/>
            <person name="Nakasone K."/>
            <person name="Mori H."/>
        </authorList>
    </citation>
    <scope>NUCLEOTIDE SEQUENCE [LARGE SCALE GENOMIC DNA]</scope>
    <source>
        <strain evidence="3">JCM 10179 / CIP 106290 / LMG 19151 / DSS12</strain>
    </source>
</reference>
<proteinExistence type="predicted"/>
<keyword evidence="3" id="KW-1185">Reference proteome</keyword>
<evidence type="ECO:0000256" key="1">
    <source>
        <dbReference type="SAM" id="SignalP"/>
    </source>
</evidence>
<dbReference type="EMBL" id="AP011177">
    <property type="protein sequence ID" value="BAJ00330.1"/>
    <property type="molecule type" value="Genomic_DNA"/>
</dbReference>
<dbReference type="AlphaFoldDB" id="D4ZEV0"/>
<feature type="chain" id="PRO_5003067744" evidence="1">
    <location>
        <begin position="29"/>
        <end position="128"/>
    </location>
</feature>
<evidence type="ECO:0000313" key="3">
    <source>
        <dbReference type="Proteomes" id="UP000002350"/>
    </source>
</evidence>
<dbReference type="eggNOG" id="ENOG5034BKA">
    <property type="taxonomic scope" value="Bacteria"/>
</dbReference>
<organism evidence="2 3">
    <name type="scientific">Shewanella violacea (strain JCM 10179 / CIP 106290 / LMG 19151 / DSS12)</name>
    <dbReference type="NCBI Taxonomy" id="637905"/>
    <lineage>
        <taxon>Bacteria</taxon>
        <taxon>Pseudomonadati</taxon>
        <taxon>Pseudomonadota</taxon>
        <taxon>Gammaproteobacteria</taxon>
        <taxon>Alteromonadales</taxon>
        <taxon>Shewanellaceae</taxon>
        <taxon>Shewanella</taxon>
    </lineage>
</organism>
<accession>D4ZEV0</accession>
<name>D4ZEV0_SHEVD</name>
<evidence type="ECO:0000313" key="2">
    <source>
        <dbReference type="EMBL" id="BAJ00330.1"/>
    </source>
</evidence>
<gene>
    <name evidence="2" type="ordered locus">SVI_0359</name>
</gene>
<dbReference type="HOGENOM" id="CLU_160721_0_0_6"/>